<evidence type="ECO:0000256" key="4">
    <source>
        <dbReference type="ARBA" id="ARBA00021948"/>
    </source>
</evidence>
<dbReference type="GO" id="GO:0050532">
    <property type="term" value="F:2-phosphosulfolactate phosphatase activity"/>
    <property type="evidence" value="ECO:0007669"/>
    <property type="project" value="UniProtKB-UniRule"/>
</dbReference>
<evidence type="ECO:0000256" key="5">
    <source>
        <dbReference type="ARBA" id="ARBA00022801"/>
    </source>
</evidence>
<evidence type="ECO:0000256" key="1">
    <source>
        <dbReference type="ARBA" id="ARBA00001946"/>
    </source>
</evidence>
<organism evidence="9 10">
    <name type="scientific">Ohtaekwangia koreensis</name>
    <dbReference type="NCBI Taxonomy" id="688867"/>
    <lineage>
        <taxon>Bacteria</taxon>
        <taxon>Pseudomonadati</taxon>
        <taxon>Bacteroidota</taxon>
        <taxon>Cytophagia</taxon>
        <taxon>Cytophagales</taxon>
        <taxon>Fulvivirgaceae</taxon>
        <taxon>Ohtaekwangia</taxon>
    </lineage>
</organism>
<evidence type="ECO:0000256" key="6">
    <source>
        <dbReference type="ARBA" id="ARBA00022842"/>
    </source>
</evidence>
<name>A0A1T5LQR3_9BACT</name>
<dbReference type="SUPFAM" id="SSF142823">
    <property type="entry name" value="ComB-like"/>
    <property type="match status" value="1"/>
</dbReference>
<dbReference type="FunFam" id="3.90.1560.10:FF:000001">
    <property type="entry name" value="Probable 2-phosphosulfolactate phosphatase"/>
    <property type="match status" value="1"/>
</dbReference>
<comment type="catalytic activity">
    <reaction evidence="7 8">
        <text>(2R)-O-phospho-3-sulfolactate + H2O = (2R)-3-sulfolactate + phosphate</text>
        <dbReference type="Rhea" id="RHEA:23416"/>
        <dbReference type="ChEBI" id="CHEBI:15377"/>
        <dbReference type="ChEBI" id="CHEBI:15597"/>
        <dbReference type="ChEBI" id="CHEBI:43474"/>
        <dbReference type="ChEBI" id="CHEBI:58738"/>
        <dbReference type="EC" id="3.1.3.71"/>
    </reaction>
</comment>
<comment type="similarity">
    <text evidence="2 8">Belongs to the ComB family.</text>
</comment>
<dbReference type="HAMAP" id="MF_00490">
    <property type="entry name" value="ComB"/>
    <property type="match status" value="1"/>
</dbReference>
<evidence type="ECO:0000256" key="3">
    <source>
        <dbReference type="ARBA" id="ARBA00012953"/>
    </source>
</evidence>
<evidence type="ECO:0000256" key="8">
    <source>
        <dbReference type="HAMAP-Rule" id="MF_00490"/>
    </source>
</evidence>
<evidence type="ECO:0000256" key="2">
    <source>
        <dbReference type="ARBA" id="ARBA00009997"/>
    </source>
</evidence>
<keyword evidence="5 8" id="KW-0378">Hydrolase</keyword>
<dbReference type="EC" id="3.1.3.71" evidence="3 8"/>
<dbReference type="Gene3D" id="3.90.1560.10">
    <property type="entry name" value="ComB-like"/>
    <property type="match status" value="1"/>
</dbReference>
<comment type="cofactor">
    <cofactor evidence="1 8">
        <name>Mg(2+)</name>
        <dbReference type="ChEBI" id="CHEBI:18420"/>
    </cofactor>
</comment>
<dbReference type="Proteomes" id="UP000190961">
    <property type="component" value="Unassembled WGS sequence"/>
</dbReference>
<accession>A0A1T5LQR3</accession>
<dbReference type="STRING" id="688867.SAMN05660236_3710"/>
<dbReference type="Pfam" id="PF04029">
    <property type="entry name" value="2-ph_phosp"/>
    <property type="match status" value="1"/>
</dbReference>
<dbReference type="PANTHER" id="PTHR37311:SF1">
    <property type="entry name" value="2-PHOSPHOSULFOLACTATE PHOSPHATASE-RELATED"/>
    <property type="match status" value="1"/>
</dbReference>
<dbReference type="OrthoDB" id="4913at2"/>
<evidence type="ECO:0000313" key="9">
    <source>
        <dbReference type="EMBL" id="SKC78251.1"/>
    </source>
</evidence>
<dbReference type="InterPro" id="IPR005238">
    <property type="entry name" value="ComB-like"/>
</dbReference>
<dbReference type="InterPro" id="IPR036702">
    <property type="entry name" value="ComB-like_sf"/>
</dbReference>
<dbReference type="EMBL" id="FUZU01000002">
    <property type="protein sequence ID" value="SKC78251.1"/>
    <property type="molecule type" value="Genomic_DNA"/>
</dbReference>
<dbReference type="GO" id="GO:0050545">
    <property type="term" value="F:sulfopyruvate decarboxylase activity"/>
    <property type="evidence" value="ECO:0007669"/>
    <property type="project" value="TreeGrafter"/>
</dbReference>
<dbReference type="GO" id="GO:0000287">
    <property type="term" value="F:magnesium ion binding"/>
    <property type="evidence" value="ECO:0007669"/>
    <property type="project" value="UniProtKB-UniRule"/>
</dbReference>
<reference evidence="9 10" key="1">
    <citation type="submission" date="2017-02" db="EMBL/GenBank/DDBJ databases">
        <authorList>
            <person name="Peterson S.W."/>
        </authorList>
    </citation>
    <scope>NUCLEOTIDE SEQUENCE [LARGE SCALE GENOMIC DNA]</scope>
    <source>
        <strain evidence="9 10">DSM 25262</strain>
    </source>
</reference>
<evidence type="ECO:0000313" key="10">
    <source>
        <dbReference type="Proteomes" id="UP000190961"/>
    </source>
</evidence>
<sequence>MKTIDVCLSPELMHLYTVHDRTVVVVDILRATSCMTTAFAHGIASITPFAKMEDCLALKDKGYFTAGERDGKKVEGFDLGNSPFEYMDEKLKGQKIAFTTTNGTQAIAKSIGAQEIIIGSFLNLSAVADYLLTDANNVLVVCAGWKGRVNLEDTLFAGALVELLKEHTQPDCDAPVAAQHLYNQAKHDMVDFLKDSSHVRRLAKLNIYKDIQFCLTADQYTVVPVLKDGVLAV</sequence>
<protein>
    <recommendedName>
        <fullName evidence="4 8">Probable 2-phosphosulfolactate phosphatase</fullName>
        <ecNumber evidence="3 8">3.1.3.71</ecNumber>
    </recommendedName>
</protein>
<dbReference type="AlphaFoldDB" id="A0A1T5LQR3"/>
<keyword evidence="6 8" id="KW-0460">Magnesium</keyword>
<dbReference type="PANTHER" id="PTHR37311">
    <property type="entry name" value="2-PHOSPHOSULFOLACTATE PHOSPHATASE-RELATED"/>
    <property type="match status" value="1"/>
</dbReference>
<gene>
    <name evidence="8" type="primary">comB</name>
    <name evidence="9" type="ORF">SAMN05660236_3710</name>
</gene>
<proteinExistence type="inferred from homology"/>
<dbReference type="RefSeq" id="WP_079688222.1">
    <property type="nucleotide sequence ID" value="NZ_FUZU01000002.1"/>
</dbReference>
<evidence type="ECO:0000256" key="7">
    <source>
        <dbReference type="ARBA" id="ARBA00033711"/>
    </source>
</evidence>
<keyword evidence="10" id="KW-1185">Reference proteome</keyword>